<accession>A0ABW2JU93</accession>
<feature type="transmembrane region" description="Helical" evidence="8">
    <location>
        <begin position="181"/>
        <end position="201"/>
    </location>
</feature>
<feature type="transmembrane region" description="Helical" evidence="8">
    <location>
        <begin position="65"/>
        <end position="86"/>
    </location>
</feature>
<proteinExistence type="predicted"/>
<sequence>MVKSPYSPPPAVAPARAGRSRLPLWGLLAVLAGNMLIDALEVSVVVVALPSLAADLGLAPVSAQWAMTGFAAGFGGLLLFGARVVALLGRRRVYLTALLVFAAASVVAALATDPVLLVATRFVKGFCAALTAPTGLAIISTTFPAGPQRQRALSVYTLFGASGFTAGLLLSGALTEISWRLTFFFPAPVVLVLFALGLRLVPGPDAEPAPPGAGQAAEQPAPRRYDFAGALTFAAGLAALVQGIVSLPAHGWADPRSTGLLALAVAAFAAFTVIERRVPEPLVDFRVFTSGAMVRSALGAAALNGSYLGLLFTLTYQLQVLSGWSPLHTALALLPAAAPLAVTALHSGRLVAGYGATRLITAGALFAFVGYLLQLRQSWPLQYASDLLLTTLLVGAAFVCSFAALNLRATAELPPAERGAGSGVYQTAVQTGAALVLAAVAALLPASAAAAQADPLRACRPALVLVAAVGAAGLLVALTGRRTRRP</sequence>
<organism evidence="10 11">
    <name type="scientific">Streptomyces monticola</name>
    <dbReference type="NCBI Taxonomy" id="2666263"/>
    <lineage>
        <taxon>Bacteria</taxon>
        <taxon>Bacillati</taxon>
        <taxon>Actinomycetota</taxon>
        <taxon>Actinomycetes</taxon>
        <taxon>Kitasatosporales</taxon>
        <taxon>Streptomycetaceae</taxon>
        <taxon>Streptomyces</taxon>
    </lineage>
</organism>
<feature type="transmembrane region" description="Helical" evidence="8">
    <location>
        <begin position="24"/>
        <end position="53"/>
    </location>
</feature>
<feature type="transmembrane region" description="Helical" evidence="8">
    <location>
        <begin position="257"/>
        <end position="275"/>
    </location>
</feature>
<evidence type="ECO:0000313" key="10">
    <source>
        <dbReference type="EMBL" id="MFC7309347.1"/>
    </source>
</evidence>
<dbReference type="Proteomes" id="UP001596523">
    <property type="component" value="Unassembled WGS sequence"/>
</dbReference>
<keyword evidence="4 8" id="KW-0812">Transmembrane</keyword>
<evidence type="ECO:0000256" key="5">
    <source>
        <dbReference type="ARBA" id="ARBA00022989"/>
    </source>
</evidence>
<comment type="subcellular location">
    <subcellularLocation>
        <location evidence="1">Cell membrane</location>
        <topology evidence="1">Multi-pass membrane protein</topology>
    </subcellularLocation>
</comment>
<feature type="transmembrane region" description="Helical" evidence="8">
    <location>
        <begin position="428"/>
        <end position="450"/>
    </location>
</feature>
<feature type="transmembrane region" description="Helical" evidence="8">
    <location>
        <begin position="227"/>
        <end position="245"/>
    </location>
</feature>
<feature type="transmembrane region" description="Helical" evidence="8">
    <location>
        <begin position="462"/>
        <end position="480"/>
    </location>
</feature>
<gene>
    <name evidence="10" type="ORF">ACFQVC_34700</name>
</gene>
<feature type="transmembrane region" description="Helical" evidence="8">
    <location>
        <begin position="93"/>
        <end position="111"/>
    </location>
</feature>
<keyword evidence="6 8" id="KW-0472">Membrane</keyword>
<dbReference type="InterPro" id="IPR011701">
    <property type="entry name" value="MFS"/>
</dbReference>
<dbReference type="PROSITE" id="PS50850">
    <property type="entry name" value="MFS"/>
    <property type="match status" value="1"/>
</dbReference>
<protein>
    <submittedName>
        <fullName evidence="10">MFS transporter</fullName>
    </submittedName>
</protein>
<evidence type="ECO:0000313" key="11">
    <source>
        <dbReference type="Proteomes" id="UP001596523"/>
    </source>
</evidence>
<dbReference type="EMBL" id="JBHTCF010000020">
    <property type="protein sequence ID" value="MFC7309347.1"/>
    <property type="molecule type" value="Genomic_DNA"/>
</dbReference>
<evidence type="ECO:0000256" key="7">
    <source>
        <dbReference type="ARBA" id="ARBA00023251"/>
    </source>
</evidence>
<dbReference type="Gene3D" id="1.20.1250.20">
    <property type="entry name" value="MFS general substrate transporter like domains"/>
    <property type="match status" value="1"/>
</dbReference>
<keyword evidence="11" id="KW-1185">Reference proteome</keyword>
<keyword evidence="5 8" id="KW-1133">Transmembrane helix</keyword>
<dbReference type="PANTHER" id="PTHR42718">
    <property type="entry name" value="MAJOR FACILITATOR SUPERFAMILY MULTIDRUG TRANSPORTER MFSC"/>
    <property type="match status" value="1"/>
</dbReference>
<feature type="transmembrane region" description="Helical" evidence="8">
    <location>
        <begin position="387"/>
        <end position="407"/>
    </location>
</feature>
<evidence type="ECO:0000259" key="9">
    <source>
        <dbReference type="PROSITE" id="PS50850"/>
    </source>
</evidence>
<keyword evidence="2" id="KW-0813">Transport</keyword>
<dbReference type="Gene3D" id="1.20.1720.10">
    <property type="entry name" value="Multidrug resistance protein D"/>
    <property type="match status" value="1"/>
</dbReference>
<feature type="transmembrane region" description="Helical" evidence="8">
    <location>
        <begin position="296"/>
        <end position="318"/>
    </location>
</feature>
<dbReference type="PANTHER" id="PTHR42718:SF46">
    <property type="entry name" value="BLR6921 PROTEIN"/>
    <property type="match status" value="1"/>
</dbReference>
<feature type="domain" description="Major facilitator superfamily (MFS) profile" evidence="9">
    <location>
        <begin position="27"/>
        <end position="485"/>
    </location>
</feature>
<evidence type="ECO:0000256" key="6">
    <source>
        <dbReference type="ARBA" id="ARBA00023136"/>
    </source>
</evidence>
<evidence type="ECO:0000256" key="1">
    <source>
        <dbReference type="ARBA" id="ARBA00004651"/>
    </source>
</evidence>
<dbReference type="InterPro" id="IPR020846">
    <property type="entry name" value="MFS_dom"/>
</dbReference>
<feature type="transmembrane region" description="Helical" evidence="8">
    <location>
        <begin position="324"/>
        <end position="345"/>
    </location>
</feature>
<keyword evidence="3" id="KW-1003">Cell membrane</keyword>
<dbReference type="InterPro" id="IPR036259">
    <property type="entry name" value="MFS_trans_sf"/>
</dbReference>
<evidence type="ECO:0000256" key="2">
    <source>
        <dbReference type="ARBA" id="ARBA00022448"/>
    </source>
</evidence>
<dbReference type="RefSeq" id="WP_381838196.1">
    <property type="nucleotide sequence ID" value="NZ_JBHTCF010000020.1"/>
</dbReference>
<feature type="transmembrane region" description="Helical" evidence="8">
    <location>
        <begin position="155"/>
        <end position="175"/>
    </location>
</feature>
<evidence type="ECO:0000256" key="3">
    <source>
        <dbReference type="ARBA" id="ARBA00022475"/>
    </source>
</evidence>
<feature type="transmembrane region" description="Helical" evidence="8">
    <location>
        <begin position="357"/>
        <end position="375"/>
    </location>
</feature>
<name>A0ABW2JU93_9ACTN</name>
<evidence type="ECO:0000256" key="8">
    <source>
        <dbReference type="SAM" id="Phobius"/>
    </source>
</evidence>
<evidence type="ECO:0000256" key="4">
    <source>
        <dbReference type="ARBA" id="ARBA00022692"/>
    </source>
</evidence>
<reference evidence="11" key="1">
    <citation type="journal article" date="2019" name="Int. J. Syst. Evol. Microbiol.">
        <title>The Global Catalogue of Microorganisms (GCM) 10K type strain sequencing project: providing services to taxonomists for standard genome sequencing and annotation.</title>
        <authorList>
            <consortium name="The Broad Institute Genomics Platform"/>
            <consortium name="The Broad Institute Genome Sequencing Center for Infectious Disease"/>
            <person name="Wu L."/>
            <person name="Ma J."/>
        </authorList>
    </citation>
    <scope>NUCLEOTIDE SEQUENCE [LARGE SCALE GENOMIC DNA]</scope>
    <source>
        <strain evidence="11">SYNS20</strain>
    </source>
</reference>
<dbReference type="SUPFAM" id="SSF103473">
    <property type="entry name" value="MFS general substrate transporter"/>
    <property type="match status" value="1"/>
</dbReference>
<keyword evidence="7" id="KW-0046">Antibiotic resistance</keyword>
<dbReference type="Pfam" id="PF07690">
    <property type="entry name" value="MFS_1"/>
    <property type="match status" value="1"/>
</dbReference>
<feature type="transmembrane region" description="Helical" evidence="8">
    <location>
        <begin position="123"/>
        <end position="143"/>
    </location>
</feature>
<comment type="caution">
    <text evidence="10">The sequence shown here is derived from an EMBL/GenBank/DDBJ whole genome shotgun (WGS) entry which is preliminary data.</text>
</comment>